<reference evidence="1 2" key="1">
    <citation type="submission" date="2020-03" db="EMBL/GenBank/DDBJ databases">
        <authorList>
            <person name="Wang L."/>
            <person name="He N."/>
            <person name="Li Y."/>
            <person name="Fang Y."/>
            <person name="Zhang F."/>
        </authorList>
    </citation>
    <scope>NUCLEOTIDE SEQUENCE [LARGE SCALE GENOMIC DNA]</scope>
    <source>
        <strain evidence="2">hsmgli-8</strain>
    </source>
</reference>
<protein>
    <submittedName>
        <fullName evidence="1">Uncharacterized protein</fullName>
    </submittedName>
</protein>
<sequence>MTTSQDITLEQAAVVGNSLLGFGKGLSADERQAVRNTFQLATLVADKSFDQQTQAEAWFRKLVNVMVNTNWVNLTSQYGQRMDTTHSLKVANVLIGVVQAAVATVISGTPVGAVLTAMAGDLVEKLPKTGEAFNLFNRKSHTDNGVRAGIATCAKSPEGEIILALGVVNLAKAKHDVDVFFFDWSSDDATITSSSVVLSATPAEMAKRSEMVELALGKRAQENIQVYLDLLNS</sequence>
<gene>
    <name evidence="1" type="ORF">HBH25_06730</name>
</gene>
<organism evidence="1 2">
    <name type="scientific">Pseudomonas quercus</name>
    <dbReference type="NCBI Taxonomy" id="2722792"/>
    <lineage>
        <taxon>Bacteria</taxon>
        <taxon>Pseudomonadati</taxon>
        <taxon>Pseudomonadota</taxon>
        <taxon>Gammaproteobacteria</taxon>
        <taxon>Pseudomonadales</taxon>
        <taxon>Pseudomonadaceae</taxon>
        <taxon>Pseudomonas</taxon>
    </lineage>
</organism>
<name>A0ABX0YB30_9PSED</name>
<comment type="caution">
    <text evidence="1">The sequence shown here is derived from an EMBL/GenBank/DDBJ whole genome shotgun (WGS) entry which is preliminary data.</text>
</comment>
<proteinExistence type="predicted"/>
<dbReference type="Proteomes" id="UP000746535">
    <property type="component" value="Unassembled WGS sequence"/>
</dbReference>
<dbReference type="EMBL" id="JAAVJI010000003">
    <property type="protein sequence ID" value="NJP00553.1"/>
    <property type="molecule type" value="Genomic_DNA"/>
</dbReference>
<evidence type="ECO:0000313" key="1">
    <source>
        <dbReference type="EMBL" id="NJP00553.1"/>
    </source>
</evidence>
<dbReference type="RefSeq" id="WP_168082795.1">
    <property type="nucleotide sequence ID" value="NZ_JAAVJI010000003.1"/>
</dbReference>
<evidence type="ECO:0000313" key="2">
    <source>
        <dbReference type="Proteomes" id="UP000746535"/>
    </source>
</evidence>
<keyword evidence="2" id="KW-1185">Reference proteome</keyword>
<accession>A0ABX0YB30</accession>